<comment type="similarity">
    <text evidence="1">Belongs to the carbon-nitrogen hydrolase superfamily. Nitrilase family.</text>
</comment>
<dbReference type="PANTHER" id="PTHR46044">
    <property type="entry name" value="NITRILASE"/>
    <property type="match status" value="1"/>
</dbReference>
<dbReference type="PROSITE" id="PS00921">
    <property type="entry name" value="NITRIL_CHT_2"/>
    <property type="match status" value="1"/>
</dbReference>
<dbReference type="EC" id="3.5.5.1" evidence="3"/>
<gene>
    <name evidence="3" type="ORF">BN112_2334</name>
</gene>
<dbReference type="CDD" id="cd07564">
    <property type="entry name" value="nitrilases_CHs"/>
    <property type="match status" value="1"/>
</dbReference>
<evidence type="ECO:0000259" key="2">
    <source>
        <dbReference type="PROSITE" id="PS50263"/>
    </source>
</evidence>
<dbReference type="InterPro" id="IPR000132">
    <property type="entry name" value="Nitrilase/CN_hydratase_CS"/>
</dbReference>
<dbReference type="OrthoDB" id="9803803at2"/>
<feature type="domain" description="CN hydrolase" evidence="2">
    <location>
        <begin position="4"/>
        <end position="271"/>
    </location>
</feature>
<name>A0A0C6P7J0_BORBO</name>
<dbReference type="InterPro" id="IPR003010">
    <property type="entry name" value="C-N_Hydrolase"/>
</dbReference>
<evidence type="ECO:0000313" key="4">
    <source>
        <dbReference type="Proteomes" id="UP000007564"/>
    </source>
</evidence>
<dbReference type="KEGG" id="bbh:BN112_2334"/>
<dbReference type="InterPro" id="IPR044149">
    <property type="entry name" value="Nitrilases_CHs"/>
</dbReference>
<evidence type="ECO:0000313" key="3">
    <source>
        <dbReference type="EMBL" id="CCJ54251.1"/>
    </source>
</evidence>
<organism evidence="3 4">
    <name type="scientific">Bordetella bronchiseptica 253</name>
    <dbReference type="NCBI Taxonomy" id="568707"/>
    <lineage>
        <taxon>Bacteria</taxon>
        <taxon>Pseudomonadati</taxon>
        <taxon>Pseudomonadota</taxon>
        <taxon>Betaproteobacteria</taxon>
        <taxon>Burkholderiales</taxon>
        <taxon>Alcaligenaceae</taxon>
        <taxon>Bordetella</taxon>
    </lineage>
</organism>
<dbReference type="Proteomes" id="UP000007564">
    <property type="component" value="Chromosome"/>
</dbReference>
<sequence>MTTHRIAVIQDGPVPGDAMATAEKMSRLAAGAKAQGARLALFPEAFVGGYPKGADFHIFLGGRTPQGRAQYQRYAETAIAVPGPVTERIGQIAAEQDMFIVVGVIERDGGTLYCTILFFSPEGELLGKHRKLMPTALERLLWGFGDGSTFPVYDTPLGRLGAVVCWENYMPLLRMAMYGKQIQIYCAPTADDKPTWVSTMQHVALEGRCFVLSACQHLRGKDFPPEFHNALDVQPDTVLMRGGSCIVDPMGQLLAGPVYDEDAILVADIDLDAVTRGKMDFDVVGHYARPDIFSLTVDERPKPPVTTLKP</sequence>
<reference evidence="3 4" key="1">
    <citation type="journal article" date="2012" name="BMC Genomics">
        <title>Comparative genomics of the classical Bordetella subspecies: the evolution and exchange of virulence-associated diversity amongst closely related pathogens.</title>
        <authorList>
            <person name="Park J."/>
            <person name="Zhang Y."/>
            <person name="Buboltz A.M."/>
            <person name="Zhang X."/>
            <person name="Schuster S.C."/>
            <person name="Ahuja U."/>
            <person name="Liu M."/>
            <person name="Miller J.F."/>
            <person name="Sebaihia M."/>
            <person name="Bentley S.D."/>
            <person name="Parkhill J."/>
            <person name="Harvill E.T."/>
        </authorList>
    </citation>
    <scope>NUCLEOTIDE SEQUENCE [LARGE SCALE GENOMIC DNA]</scope>
    <source>
        <strain evidence="3 4">253</strain>
    </source>
</reference>
<dbReference type="InterPro" id="IPR036526">
    <property type="entry name" value="C-N_Hydrolase_sf"/>
</dbReference>
<dbReference type="PROSITE" id="PS50263">
    <property type="entry name" value="CN_HYDROLASE"/>
    <property type="match status" value="1"/>
</dbReference>
<accession>A0A0C6P7J0</accession>
<keyword evidence="3" id="KW-0378">Hydrolase</keyword>
<dbReference type="RefSeq" id="WP_015064421.1">
    <property type="nucleotide sequence ID" value="NC_019382.1"/>
</dbReference>
<dbReference type="Pfam" id="PF00795">
    <property type="entry name" value="CN_hydrolase"/>
    <property type="match status" value="1"/>
</dbReference>
<proteinExistence type="inferred from homology"/>
<evidence type="ECO:0000256" key="1">
    <source>
        <dbReference type="ARBA" id="ARBA00008129"/>
    </source>
</evidence>
<dbReference type="HOGENOM" id="CLU_030130_6_1_4"/>
<dbReference type="PANTHER" id="PTHR46044:SF1">
    <property type="entry name" value="CN HYDROLASE DOMAIN-CONTAINING PROTEIN"/>
    <property type="match status" value="1"/>
</dbReference>
<protein>
    <submittedName>
        <fullName evidence="3">Nitrilase</fullName>
        <ecNumber evidence="3">3.5.5.1</ecNumber>
    </submittedName>
</protein>
<dbReference type="Gene3D" id="3.60.110.10">
    <property type="entry name" value="Carbon-nitrogen hydrolase"/>
    <property type="match status" value="1"/>
</dbReference>
<dbReference type="GO" id="GO:0000257">
    <property type="term" value="F:nitrilase activity"/>
    <property type="evidence" value="ECO:0007669"/>
    <property type="project" value="UniProtKB-EC"/>
</dbReference>
<dbReference type="AlphaFoldDB" id="A0A0C6P7J0"/>
<dbReference type="EMBL" id="HE965806">
    <property type="protein sequence ID" value="CCJ54251.1"/>
    <property type="molecule type" value="Genomic_DNA"/>
</dbReference>
<dbReference type="SUPFAM" id="SSF56317">
    <property type="entry name" value="Carbon-nitrogen hydrolase"/>
    <property type="match status" value="1"/>
</dbReference>